<dbReference type="SUPFAM" id="SSF56112">
    <property type="entry name" value="Protein kinase-like (PK-like)"/>
    <property type="match status" value="1"/>
</dbReference>
<dbReference type="InterPro" id="IPR011009">
    <property type="entry name" value="Kinase-like_dom_sf"/>
</dbReference>
<protein>
    <recommendedName>
        <fullName evidence="6">Protein kinase domain-containing protein</fullName>
    </recommendedName>
</protein>
<keyword evidence="1" id="KW-0808">Transferase</keyword>
<dbReference type="RefSeq" id="WP_193121519.1">
    <property type="nucleotide sequence ID" value="NZ_JADBGI010000006.1"/>
</dbReference>
<dbReference type="EMBL" id="JADBGI010000006">
    <property type="protein sequence ID" value="MBE2998892.1"/>
    <property type="molecule type" value="Genomic_DNA"/>
</dbReference>
<evidence type="ECO:0000256" key="3">
    <source>
        <dbReference type="ARBA" id="ARBA00022777"/>
    </source>
</evidence>
<evidence type="ECO:0000256" key="4">
    <source>
        <dbReference type="ARBA" id="ARBA00022840"/>
    </source>
</evidence>
<feature type="region of interest" description="Disordered" evidence="5">
    <location>
        <begin position="422"/>
        <end position="447"/>
    </location>
</feature>
<dbReference type="InterPro" id="IPR000719">
    <property type="entry name" value="Prot_kinase_dom"/>
</dbReference>
<feature type="domain" description="Protein kinase" evidence="6">
    <location>
        <begin position="15"/>
        <end position="248"/>
    </location>
</feature>
<dbReference type="Gene3D" id="1.10.510.10">
    <property type="entry name" value="Transferase(Phosphotransferase) domain 1"/>
    <property type="match status" value="1"/>
</dbReference>
<dbReference type="Gene3D" id="2.130.10.10">
    <property type="entry name" value="YVTN repeat-like/Quinoprotein amine dehydrogenase"/>
    <property type="match status" value="1"/>
</dbReference>
<dbReference type="PROSITE" id="PS50011">
    <property type="entry name" value="PROTEIN_KINASE_DOM"/>
    <property type="match status" value="1"/>
</dbReference>
<accession>A0ABR9P4Y8</accession>
<organism evidence="7 8">
    <name type="scientific">Nocardiopsis coralli</name>
    <dbReference type="NCBI Taxonomy" id="2772213"/>
    <lineage>
        <taxon>Bacteria</taxon>
        <taxon>Bacillati</taxon>
        <taxon>Actinomycetota</taxon>
        <taxon>Actinomycetes</taxon>
        <taxon>Streptosporangiales</taxon>
        <taxon>Nocardiopsidaceae</taxon>
        <taxon>Nocardiopsis</taxon>
    </lineage>
</organism>
<keyword evidence="3" id="KW-0418">Kinase</keyword>
<sequence length="683" mass="72246">MHPLHPHDPPRVGPYRPRARLGEDAFSRVYLATAPDRPPVALKVARSGLSSDPSFRPALTDLVAATRPLRSPYVAGVLDADTEGPAPWVAVTRPFGPSLAECVHTHGPLPAAALAPLALATAQGLADLHAAGHPHGALWPDGVLLTEHGAVLADPGFERIAADLQQRAPHPAFAAPEGGSSQATDVFAWAATLCFAASGVEGPGGLERVPMQLRGLVDACLQQGADLRPTAADLVRILGGPTAPGPWPEGLAAVVRGSAQDGQQALAAEAVPEKKRGRGKAVALTAAGLAVVLLAGSGAVWALNGNGDGDGDEGGGTTEEEAEGLITDTGCLEADDLPEPDSPISDLDAVNVSFSPDGNALLISSFEHGYSVWDWREGTEIARVDGELGDIHGGEFAPVGCMVAGTHPTPFDADDYDRPVVHTHDLPSGESQEQLGPQSERVVDELEPPRRAEDYAFSPSGEQMAVAVDFDMNMGDGEQLPPVGIVDMATGEIEHEWTDDDALVSDVEYLDEDRIVAATAGPLELRDAETGEVLDSLRDHTSYEFTTVPGTAQVLYRSDEHMVLWDFDEGDEVDRFPVPDYHESYTEEYGYPTGMTADPELGVVHFSWGEATSAAVDTSGREYDHHGHLWDLESGEDLIEDEDGLMPRPVAFHPAQEVIASVNAEGDVDLLDPQSHEVTATLS</sequence>
<dbReference type="Proteomes" id="UP000806528">
    <property type="component" value="Unassembled WGS sequence"/>
</dbReference>
<dbReference type="PANTHER" id="PTHR43289">
    <property type="entry name" value="MITOGEN-ACTIVATED PROTEIN KINASE KINASE KINASE 20-RELATED"/>
    <property type="match status" value="1"/>
</dbReference>
<dbReference type="InterPro" id="IPR015943">
    <property type="entry name" value="WD40/YVTN_repeat-like_dom_sf"/>
</dbReference>
<keyword evidence="4" id="KW-0067">ATP-binding</keyword>
<evidence type="ECO:0000259" key="6">
    <source>
        <dbReference type="PROSITE" id="PS50011"/>
    </source>
</evidence>
<evidence type="ECO:0000256" key="1">
    <source>
        <dbReference type="ARBA" id="ARBA00022679"/>
    </source>
</evidence>
<dbReference type="InterPro" id="IPR011047">
    <property type="entry name" value="Quinoprotein_ADH-like_sf"/>
</dbReference>
<evidence type="ECO:0000313" key="7">
    <source>
        <dbReference type="EMBL" id="MBE2998892.1"/>
    </source>
</evidence>
<evidence type="ECO:0000256" key="5">
    <source>
        <dbReference type="SAM" id="MobiDB-lite"/>
    </source>
</evidence>
<evidence type="ECO:0000313" key="8">
    <source>
        <dbReference type="Proteomes" id="UP000806528"/>
    </source>
</evidence>
<dbReference type="PANTHER" id="PTHR43289:SF34">
    <property type="entry name" value="SERINE_THREONINE-PROTEIN KINASE YBDM-RELATED"/>
    <property type="match status" value="1"/>
</dbReference>
<dbReference type="SMART" id="SM00220">
    <property type="entry name" value="S_TKc"/>
    <property type="match status" value="1"/>
</dbReference>
<gene>
    <name evidence="7" type="ORF">IDM40_09260</name>
</gene>
<proteinExistence type="predicted"/>
<name>A0ABR9P4Y8_9ACTN</name>
<reference evidence="7 8" key="1">
    <citation type="submission" date="2020-09" db="EMBL/GenBank/DDBJ databases">
        <title>Diversity and distribution of actinomycetes associated with coral in the coast of Hainan.</title>
        <authorList>
            <person name="Li F."/>
        </authorList>
    </citation>
    <scope>NUCLEOTIDE SEQUENCE [LARGE SCALE GENOMIC DNA]</scope>
    <source>
        <strain evidence="7 8">HNM0947</strain>
    </source>
</reference>
<evidence type="ECO:0000256" key="2">
    <source>
        <dbReference type="ARBA" id="ARBA00022741"/>
    </source>
</evidence>
<keyword evidence="2" id="KW-0547">Nucleotide-binding</keyword>
<comment type="caution">
    <text evidence="7">The sequence shown here is derived from an EMBL/GenBank/DDBJ whole genome shotgun (WGS) entry which is preliminary data.</text>
</comment>
<keyword evidence="8" id="KW-1185">Reference proteome</keyword>
<dbReference type="SUPFAM" id="SSF50998">
    <property type="entry name" value="Quinoprotein alcohol dehydrogenase-like"/>
    <property type="match status" value="1"/>
</dbReference>
<dbReference type="Gene3D" id="3.30.200.20">
    <property type="entry name" value="Phosphorylase Kinase, domain 1"/>
    <property type="match status" value="1"/>
</dbReference>